<dbReference type="Pfam" id="PF02881">
    <property type="entry name" value="SRP54_N"/>
    <property type="match status" value="1"/>
</dbReference>
<comment type="subcellular location">
    <subcellularLocation>
        <location evidence="1">Endoplasmic reticulum membrane</location>
        <topology evidence="1">Peripheral membrane protein</topology>
        <orientation evidence="1">Cytoplasmic side</orientation>
    </subcellularLocation>
</comment>
<dbReference type="FunFam" id="3.30.450.60:FF:000024">
    <property type="entry name" value="signal recognition particle receptor subunit alpha isoform X2"/>
    <property type="match status" value="1"/>
</dbReference>
<dbReference type="InterPro" id="IPR011012">
    <property type="entry name" value="Longin-like_dom_sf"/>
</dbReference>
<dbReference type="SMART" id="SM00962">
    <property type="entry name" value="SRP54"/>
    <property type="match status" value="1"/>
</dbReference>
<feature type="compositionally biased region" description="Basic and acidic residues" evidence="8">
    <location>
        <begin position="220"/>
        <end position="237"/>
    </location>
</feature>
<dbReference type="FunFam" id="1.20.120.140:FF:000004">
    <property type="entry name" value="Signal recognition particle receptor subunit alpha"/>
    <property type="match status" value="1"/>
</dbReference>
<dbReference type="Pfam" id="PF04086">
    <property type="entry name" value="SRP-alpha_N"/>
    <property type="match status" value="1"/>
</dbReference>
<feature type="compositionally biased region" description="Polar residues" evidence="8">
    <location>
        <begin position="248"/>
        <end position="265"/>
    </location>
</feature>
<dbReference type="GO" id="GO:0005525">
    <property type="term" value="F:GTP binding"/>
    <property type="evidence" value="ECO:0007669"/>
    <property type="project" value="UniProtKB-KW"/>
</dbReference>
<dbReference type="GO" id="GO:0005785">
    <property type="term" value="C:signal recognition particle receptor complex"/>
    <property type="evidence" value="ECO:0007669"/>
    <property type="project" value="InterPro"/>
</dbReference>
<dbReference type="InterPro" id="IPR027417">
    <property type="entry name" value="P-loop_NTPase"/>
</dbReference>
<evidence type="ECO:0000256" key="8">
    <source>
        <dbReference type="SAM" id="MobiDB-lite"/>
    </source>
</evidence>
<dbReference type="PANTHER" id="PTHR43134:SF1">
    <property type="entry name" value="SIGNAL RECOGNITION PARTICLE RECEPTOR SUBUNIT ALPHA"/>
    <property type="match status" value="1"/>
</dbReference>
<keyword evidence="3" id="KW-0547">Nucleotide-binding</keyword>
<dbReference type="InterPro" id="IPR003593">
    <property type="entry name" value="AAA+_ATPase"/>
</dbReference>
<evidence type="ECO:0000313" key="10">
    <source>
        <dbReference type="EMBL" id="NXC86086.1"/>
    </source>
</evidence>
<feature type="non-terminal residue" evidence="10">
    <location>
        <position position="654"/>
    </location>
</feature>
<comment type="caution">
    <text evidence="10">The sequence shown here is derived from an EMBL/GenBank/DDBJ whole genome shotgun (WGS) entry which is preliminary data.</text>
</comment>
<dbReference type="Gene3D" id="1.20.120.140">
    <property type="entry name" value="Signal recognition particle SRP54, nucleotide-binding domain"/>
    <property type="match status" value="1"/>
</dbReference>
<dbReference type="Proteomes" id="UP000631545">
    <property type="component" value="Unassembled WGS sequence"/>
</dbReference>
<feature type="region of interest" description="Disordered" evidence="8">
    <location>
        <begin position="154"/>
        <end position="201"/>
    </location>
</feature>
<evidence type="ECO:0000256" key="4">
    <source>
        <dbReference type="ARBA" id="ARBA00022824"/>
    </source>
</evidence>
<dbReference type="InterPro" id="IPR042101">
    <property type="entry name" value="SRP54_N_sf"/>
</dbReference>
<feature type="region of interest" description="Disordered" evidence="8">
    <location>
        <begin position="220"/>
        <end position="287"/>
    </location>
</feature>
<gene>
    <name evidence="10" type="primary">Srpra</name>
    <name evidence="10" type="ORF">CERCOR_R08045</name>
</gene>
<dbReference type="GO" id="GO:0006886">
    <property type="term" value="P:intracellular protein transport"/>
    <property type="evidence" value="ECO:0007669"/>
    <property type="project" value="InterPro"/>
</dbReference>
<feature type="non-terminal residue" evidence="10">
    <location>
        <position position="1"/>
    </location>
</feature>
<dbReference type="InterPro" id="IPR036225">
    <property type="entry name" value="SRP/SRP_N"/>
</dbReference>
<keyword evidence="11" id="KW-1185">Reference proteome</keyword>
<dbReference type="FunFam" id="3.40.50.300:FF:000188">
    <property type="entry name" value="signal recognition particle receptor subunit alpha"/>
    <property type="match status" value="1"/>
</dbReference>
<proteinExistence type="inferred from homology"/>
<evidence type="ECO:0000256" key="7">
    <source>
        <dbReference type="ARBA" id="ARBA00023170"/>
    </source>
</evidence>
<sequence>MLDFFTIFSKGGLVLWCFQGVRGPAATAPVNALIRSVLLQERGGNNSFTHEALTLKYKLDNQFELVFVVGFQKILTLTYVDKLIDDVHKEFRDKYRNEFQQKGALGLLNGTFDFKDDFMRLLRDAEESSKVRAPTVMKTFEQSLKSQKTVKCMIETRGEKPKEKVKNKKNKGSKKDGTEAVAAPSKASAGDKQLSAVGDKEELTKDEILQKNREEFFRRHMKAGEKSRSPKPDAQKEKGKKPRVWDLGNSNAKVLDYSNSATNGSAEACPVEEFDPDMALGDKNREPGRLYDLEYESDDEAEEEKVVQNPSKPSVKKGGLGGMFGMLKGLVGSKSLTREDMDPVLEKMKDHLIAKNVAAEIAVQLCESVAKKLEGKVMGTFTTVTSTVKQALQEALVQILQPQRRVDVLRDVMDAQRHRRPYVVTFCGVNGVGKSTNLAKAGQDPGSQRWGDGISFWLIENGFSVLIAACDTFRAGAVEQLRTHTRRLNALHPPESHGGRTMVQLYEKGYGKDAAGIAMEAISYARNQGFDVVLVDTAGRMQDNAPLMTALAKLIAVNAPDLVLFVGEALVGNEAVDQLVKFNKALADHSMAQTPRLIDGIVLTKFDTIDDKVGAAISMTYITSKPIVFVGTGQTYCDLRSLNAKAVVAALMKA</sequence>
<dbReference type="InterPro" id="IPR007222">
    <property type="entry name" value="Sig_recog_particle_rcpt_asu_N"/>
</dbReference>
<accession>A0A851R2Q8</accession>
<keyword evidence="4" id="KW-0256">Endoplasmic reticulum</keyword>
<evidence type="ECO:0000256" key="2">
    <source>
        <dbReference type="ARBA" id="ARBA00008531"/>
    </source>
</evidence>
<evidence type="ECO:0000256" key="5">
    <source>
        <dbReference type="ARBA" id="ARBA00023134"/>
    </source>
</evidence>
<evidence type="ECO:0000313" key="11">
    <source>
        <dbReference type="Proteomes" id="UP000631545"/>
    </source>
</evidence>
<dbReference type="SUPFAM" id="SSF64356">
    <property type="entry name" value="SNARE-like"/>
    <property type="match status" value="1"/>
</dbReference>
<dbReference type="InterPro" id="IPR000897">
    <property type="entry name" value="SRP54_GTPase_dom"/>
</dbReference>
<evidence type="ECO:0000256" key="1">
    <source>
        <dbReference type="ARBA" id="ARBA00004397"/>
    </source>
</evidence>
<dbReference type="Gene3D" id="3.40.50.300">
    <property type="entry name" value="P-loop containing nucleotide triphosphate hydrolases"/>
    <property type="match status" value="1"/>
</dbReference>
<dbReference type="AlphaFoldDB" id="A0A851R2Q8"/>
<protein>
    <submittedName>
        <fullName evidence="10">SRPRA protein</fullName>
    </submittedName>
</protein>
<dbReference type="Pfam" id="PF00448">
    <property type="entry name" value="SRP54"/>
    <property type="match status" value="1"/>
</dbReference>
<dbReference type="SMART" id="SM00963">
    <property type="entry name" value="SRP54_N"/>
    <property type="match status" value="1"/>
</dbReference>
<name>A0A851R2Q8_TYCCO</name>
<dbReference type="Gene3D" id="3.30.450.60">
    <property type="match status" value="1"/>
</dbReference>
<dbReference type="GO" id="GO:0006614">
    <property type="term" value="P:SRP-dependent cotranslational protein targeting to membrane"/>
    <property type="evidence" value="ECO:0007669"/>
    <property type="project" value="InterPro"/>
</dbReference>
<evidence type="ECO:0000256" key="3">
    <source>
        <dbReference type="ARBA" id="ARBA00022741"/>
    </source>
</evidence>
<evidence type="ECO:0000256" key="6">
    <source>
        <dbReference type="ARBA" id="ARBA00023136"/>
    </source>
</evidence>
<dbReference type="GO" id="GO:0005047">
    <property type="term" value="F:signal recognition particle binding"/>
    <property type="evidence" value="ECO:0007669"/>
    <property type="project" value="InterPro"/>
</dbReference>
<dbReference type="PROSITE" id="PS00300">
    <property type="entry name" value="SRP54"/>
    <property type="match status" value="1"/>
</dbReference>
<dbReference type="SUPFAM" id="SSF47364">
    <property type="entry name" value="Domain of the SRP/SRP receptor G-proteins"/>
    <property type="match status" value="1"/>
</dbReference>
<keyword evidence="6" id="KW-0472">Membrane</keyword>
<feature type="compositionally biased region" description="Basic and acidic residues" evidence="8">
    <location>
        <begin position="154"/>
        <end position="164"/>
    </location>
</feature>
<organism evidence="10 11">
    <name type="scientific">Tychaedon coryphoeus</name>
    <name type="common">Karoo scrub-robin</name>
    <name type="synonym">Erythropygia coryphaeus</name>
    <dbReference type="NCBI Taxonomy" id="614051"/>
    <lineage>
        <taxon>Eukaryota</taxon>
        <taxon>Metazoa</taxon>
        <taxon>Chordata</taxon>
        <taxon>Craniata</taxon>
        <taxon>Vertebrata</taxon>
        <taxon>Euteleostomi</taxon>
        <taxon>Archelosauria</taxon>
        <taxon>Archosauria</taxon>
        <taxon>Dinosauria</taxon>
        <taxon>Saurischia</taxon>
        <taxon>Theropoda</taxon>
        <taxon>Coelurosauria</taxon>
        <taxon>Aves</taxon>
        <taxon>Neognathae</taxon>
        <taxon>Neoaves</taxon>
        <taxon>Telluraves</taxon>
        <taxon>Australaves</taxon>
        <taxon>Passeriformes</taxon>
        <taxon>Muscicapidae</taxon>
        <taxon>Cercotrichas</taxon>
    </lineage>
</organism>
<dbReference type="SMART" id="SM00382">
    <property type="entry name" value="AAA"/>
    <property type="match status" value="1"/>
</dbReference>
<dbReference type="InterPro" id="IPR013822">
    <property type="entry name" value="Signal_recog_particl_SRP54_hlx"/>
</dbReference>
<keyword evidence="5" id="KW-0342">GTP-binding</keyword>
<dbReference type="PANTHER" id="PTHR43134">
    <property type="entry name" value="SIGNAL RECOGNITION PARTICLE RECEPTOR SUBUNIT ALPHA"/>
    <property type="match status" value="1"/>
</dbReference>
<evidence type="ECO:0000259" key="9">
    <source>
        <dbReference type="PROSITE" id="PS00300"/>
    </source>
</evidence>
<feature type="domain" description="SRP54-type proteins GTP-binding" evidence="9">
    <location>
        <begin position="626"/>
        <end position="639"/>
    </location>
</feature>
<dbReference type="EMBL" id="WBND01000412">
    <property type="protein sequence ID" value="NXC86086.1"/>
    <property type="molecule type" value="Genomic_DNA"/>
</dbReference>
<dbReference type="CDD" id="cd17876">
    <property type="entry name" value="SRalpha_C"/>
    <property type="match status" value="1"/>
</dbReference>
<reference evidence="10" key="1">
    <citation type="submission" date="2019-09" db="EMBL/GenBank/DDBJ databases">
        <title>Bird 10,000 Genomes (B10K) Project - Family phase.</title>
        <authorList>
            <person name="Zhang G."/>
        </authorList>
    </citation>
    <scope>NUCLEOTIDE SEQUENCE</scope>
    <source>
        <strain evidence="10">OUT-0024</strain>
        <tissue evidence="10">Muscle</tissue>
    </source>
</reference>
<keyword evidence="7" id="KW-0675">Receptor</keyword>
<dbReference type="GO" id="GO:0003924">
    <property type="term" value="F:GTPase activity"/>
    <property type="evidence" value="ECO:0007669"/>
    <property type="project" value="InterPro"/>
</dbReference>
<comment type="similarity">
    <text evidence="2">Belongs to the GTP-binding SRP family.</text>
</comment>
<dbReference type="SUPFAM" id="SSF52540">
    <property type="entry name" value="P-loop containing nucleoside triphosphate hydrolases"/>
    <property type="match status" value="1"/>
</dbReference>
<dbReference type="CDD" id="cd14826">
    <property type="entry name" value="SR_alpha_SRX"/>
    <property type="match status" value="1"/>
</dbReference>